<dbReference type="GO" id="GO:0008199">
    <property type="term" value="F:ferric iron binding"/>
    <property type="evidence" value="ECO:0007669"/>
    <property type="project" value="InterPro"/>
</dbReference>
<protein>
    <submittedName>
        <fullName evidence="5">Protocatechuate 3,4-dioxygenase beta chain</fullName>
        <ecNumber evidence="5">1.13.11.3</ecNumber>
    </submittedName>
</protein>
<organism evidence="5">
    <name type="scientific">Vibrio alginolyticus</name>
    <dbReference type="NCBI Taxonomy" id="663"/>
    <lineage>
        <taxon>Bacteria</taxon>
        <taxon>Pseudomonadati</taxon>
        <taxon>Pseudomonadota</taxon>
        <taxon>Gammaproteobacteria</taxon>
        <taxon>Vibrionales</taxon>
        <taxon>Vibrionaceae</taxon>
        <taxon>Vibrio</taxon>
    </lineage>
</organism>
<evidence type="ECO:0000256" key="3">
    <source>
        <dbReference type="ARBA" id="ARBA00023002"/>
    </source>
</evidence>
<reference evidence="5" key="1">
    <citation type="submission" date="2016-10" db="EMBL/GenBank/DDBJ databases">
        <title>The High Quality Genome of Vibrio alginolyticus K01M1.</title>
        <authorList>
            <person name="Wendling C."/>
            <person name="Chibani C.M."/>
            <person name="Hertel R."/>
            <person name="Sproer C."/>
            <person name="Bunk B."/>
            <person name="Overmann J."/>
            <person name="Roth O."/>
            <person name="Liesegang H."/>
        </authorList>
    </citation>
    <scope>NUCLEOTIDE SEQUENCE</scope>
    <source>
        <strain evidence="5">K05K4</strain>
    </source>
</reference>
<dbReference type="PROSITE" id="PS00083">
    <property type="entry name" value="INTRADIOL_DIOXYGENAS"/>
    <property type="match status" value="1"/>
</dbReference>
<dbReference type="Gene3D" id="2.60.130.10">
    <property type="entry name" value="Aromatic compound dioxygenase"/>
    <property type="match status" value="1"/>
</dbReference>
<dbReference type="InterPro" id="IPR015889">
    <property type="entry name" value="Intradiol_dOase_core"/>
</dbReference>
<dbReference type="AlphaFoldDB" id="A0A1W6TI50"/>
<keyword evidence="2 5" id="KW-0223">Dioxygenase</keyword>
<proteinExistence type="inferred from homology"/>
<dbReference type="GO" id="GO:0018578">
    <property type="term" value="F:protocatechuate 3,4-dioxygenase activity"/>
    <property type="evidence" value="ECO:0007669"/>
    <property type="project" value="UniProtKB-EC"/>
</dbReference>
<sequence>MTLLQGHFLYSLWQIPQVPPNLIQRNCIGGTMERRHFLALWTLLFVPSLKAKTPMRPTPAQTEGPFYPVVNIPLRQNLILQTEGLVGEAIVLQGKVVDTSGNPVSGIKVEIWQCDGQGIYDHPKQPNNDKFDAHFAGFGAVETQSDGRYLFQTLYPVPYASRPPHIHVKLRRDNQELLTTQLYLKGNTGDEWWGGKARDYLQFETIRTDGRLTGQFNFVIG</sequence>
<dbReference type="CDD" id="cd03459">
    <property type="entry name" value="3_4-PCD"/>
    <property type="match status" value="1"/>
</dbReference>
<dbReference type="PANTHER" id="PTHR33711">
    <property type="entry name" value="DIOXYGENASE, PUTATIVE (AFU_ORTHOLOGUE AFUA_2G02910)-RELATED"/>
    <property type="match status" value="1"/>
</dbReference>
<dbReference type="InterPro" id="IPR050770">
    <property type="entry name" value="Intradiol_RC_Dioxygenase"/>
</dbReference>
<dbReference type="Pfam" id="PF00775">
    <property type="entry name" value="Dioxygenase_C"/>
    <property type="match status" value="1"/>
</dbReference>
<feature type="domain" description="Intradiol ring-cleavage dioxygenases" evidence="4">
    <location>
        <begin position="92"/>
        <end position="120"/>
    </location>
</feature>
<evidence type="ECO:0000259" key="4">
    <source>
        <dbReference type="PROSITE" id="PS00083"/>
    </source>
</evidence>
<dbReference type="SUPFAM" id="SSF49482">
    <property type="entry name" value="Aromatic compound dioxygenase"/>
    <property type="match status" value="1"/>
</dbReference>
<comment type="similarity">
    <text evidence="1">Belongs to the intradiol ring-cleavage dioxygenase family.</text>
</comment>
<evidence type="ECO:0000313" key="5">
    <source>
        <dbReference type="EMBL" id="ARP20597.1"/>
    </source>
</evidence>
<gene>
    <name evidence="5" type="primary">pcaH</name>
    <name evidence="5" type="ORF">K05K4_38710</name>
</gene>
<dbReference type="InterPro" id="IPR000627">
    <property type="entry name" value="Intradiol_dOase_C"/>
</dbReference>
<evidence type="ECO:0000256" key="2">
    <source>
        <dbReference type="ARBA" id="ARBA00022964"/>
    </source>
</evidence>
<accession>A0A1W6TI50</accession>
<dbReference type="EMBL" id="CP017903">
    <property type="protein sequence ID" value="ARP20597.1"/>
    <property type="molecule type" value="Genomic_DNA"/>
</dbReference>
<dbReference type="InterPro" id="IPR039387">
    <property type="entry name" value="3_4-PCD"/>
</dbReference>
<dbReference type="EC" id="1.13.11.3" evidence="5"/>
<name>A0A1W6TI50_VIBAL</name>
<dbReference type="PANTHER" id="PTHR33711:SF9">
    <property type="entry name" value="PROTOCATECHUATE 3,4-DIOXYGENASE ALPHA CHAIN"/>
    <property type="match status" value="1"/>
</dbReference>
<keyword evidence="3 5" id="KW-0560">Oxidoreductase</keyword>
<evidence type="ECO:0000256" key="1">
    <source>
        <dbReference type="ARBA" id="ARBA00007825"/>
    </source>
</evidence>